<dbReference type="NCBIfam" id="TIGR01932">
    <property type="entry name" value="hflC"/>
    <property type="match status" value="1"/>
</dbReference>
<dbReference type="SUPFAM" id="SSF117892">
    <property type="entry name" value="Band 7/SPFH domain"/>
    <property type="match status" value="1"/>
</dbReference>
<dbReference type="GO" id="GO:0008233">
    <property type="term" value="F:peptidase activity"/>
    <property type="evidence" value="ECO:0007669"/>
    <property type="project" value="UniProtKB-KW"/>
</dbReference>
<protein>
    <recommendedName>
        <fullName evidence="6">Protein HflC</fullName>
    </recommendedName>
</protein>
<evidence type="ECO:0000256" key="4">
    <source>
        <dbReference type="ARBA" id="ARBA00022989"/>
    </source>
</evidence>
<dbReference type="PANTHER" id="PTHR42911">
    <property type="entry name" value="MODULATOR OF FTSH PROTEASE HFLC"/>
    <property type="match status" value="1"/>
</dbReference>
<accession>A0ABU1AZY4</accession>
<evidence type="ECO:0000256" key="3">
    <source>
        <dbReference type="ARBA" id="ARBA00022692"/>
    </source>
</evidence>
<dbReference type="InterPro" id="IPR036013">
    <property type="entry name" value="Band_7/SPFH_dom_sf"/>
</dbReference>
<comment type="subcellular location">
    <subcellularLocation>
        <location evidence="1">Membrane</location>
        <topology evidence="1">Single-pass membrane protein</topology>
    </subcellularLocation>
</comment>
<dbReference type="RefSeq" id="WP_308951138.1">
    <property type="nucleotide sequence ID" value="NZ_JARXHW010000033.1"/>
</dbReference>
<comment type="function">
    <text evidence="6">HflC and HflK could regulate a protease.</text>
</comment>
<dbReference type="GO" id="GO:0006508">
    <property type="term" value="P:proteolysis"/>
    <property type="evidence" value="ECO:0007669"/>
    <property type="project" value="UniProtKB-KW"/>
</dbReference>
<dbReference type="InterPro" id="IPR010200">
    <property type="entry name" value="HflC"/>
</dbReference>
<gene>
    <name evidence="8" type="primary">hflC</name>
    <name evidence="8" type="ORF">QEH52_13440</name>
</gene>
<sequence length="326" mass="36862">MNNKQIPFIAGLILLIAIVIGLRASIYILDEAEQAVIVQLGAPVGEPVTTPGLHFKTPFIQEVRRFDKRVLSWDGDPNQIPTRGEQFISVDTTARWRIADPLIFMQRVQNERGATMRLNDILDSVVRDKISSTDLVEIVRSKDWKISEADLARVQLSGEDDEEILLQEVQTGRQELVKSIFDQAASQMPELGIELVDIRIKRIDYVEAVEQRVFDRMIAERQRIAEQFRSEGQGRAAEIDGDTKRSLAEIQSEANRQAEVIRGQADAEASRIYSEAFGADPEFYAFLRTLESYPKTVGPSSTLILGTDSEYFRYLRDVSVQKSQAE</sequence>
<keyword evidence="8" id="KW-0378">Hydrolase</keyword>
<evidence type="ECO:0000256" key="2">
    <source>
        <dbReference type="ARBA" id="ARBA00007862"/>
    </source>
</evidence>
<keyword evidence="5" id="KW-0472">Membrane</keyword>
<keyword evidence="3" id="KW-0812">Transmembrane</keyword>
<feature type="domain" description="Band 7" evidence="7">
    <location>
        <begin position="24"/>
        <end position="213"/>
    </location>
</feature>
<evidence type="ECO:0000313" key="8">
    <source>
        <dbReference type="EMBL" id="MDQ8208522.1"/>
    </source>
</evidence>
<dbReference type="PIRSF" id="PIRSF005651">
    <property type="entry name" value="HflC"/>
    <property type="match status" value="1"/>
</dbReference>
<evidence type="ECO:0000313" key="9">
    <source>
        <dbReference type="Proteomes" id="UP001225316"/>
    </source>
</evidence>
<dbReference type="CDD" id="cd03405">
    <property type="entry name" value="SPFH_HflC"/>
    <property type="match status" value="1"/>
</dbReference>
<dbReference type="PANTHER" id="PTHR42911:SF1">
    <property type="entry name" value="MODULATOR OF FTSH PROTEASE HFLC"/>
    <property type="match status" value="1"/>
</dbReference>
<comment type="caution">
    <text evidence="8">The sequence shown here is derived from an EMBL/GenBank/DDBJ whole genome shotgun (WGS) entry which is preliminary data.</text>
</comment>
<name>A0ABU1AZY4_9BACT</name>
<organism evidence="8 9">
    <name type="scientific">Thalassobacterium maritimum</name>
    <dbReference type="NCBI Taxonomy" id="3041265"/>
    <lineage>
        <taxon>Bacteria</taxon>
        <taxon>Pseudomonadati</taxon>
        <taxon>Verrucomicrobiota</taxon>
        <taxon>Opitutia</taxon>
        <taxon>Puniceicoccales</taxon>
        <taxon>Coraliomargaritaceae</taxon>
        <taxon>Thalassobacterium</taxon>
    </lineage>
</organism>
<dbReference type="EMBL" id="JARXHW010000033">
    <property type="protein sequence ID" value="MDQ8208522.1"/>
    <property type="molecule type" value="Genomic_DNA"/>
</dbReference>
<keyword evidence="9" id="KW-1185">Reference proteome</keyword>
<comment type="similarity">
    <text evidence="2 6">Belongs to the band 7/mec-2 family. HflC subfamily.</text>
</comment>
<evidence type="ECO:0000256" key="6">
    <source>
        <dbReference type="PIRNR" id="PIRNR005651"/>
    </source>
</evidence>
<evidence type="ECO:0000259" key="7">
    <source>
        <dbReference type="SMART" id="SM00244"/>
    </source>
</evidence>
<keyword evidence="4" id="KW-1133">Transmembrane helix</keyword>
<proteinExistence type="inferred from homology"/>
<evidence type="ECO:0000256" key="1">
    <source>
        <dbReference type="ARBA" id="ARBA00004167"/>
    </source>
</evidence>
<dbReference type="InterPro" id="IPR001107">
    <property type="entry name" value="Band_7"/>
</dbReference>
<reference evidence="8 9" key="1">
    <citation type="submission" date="2023-04" db="EMBL/GenBank/DDBJ databases">
        <title>A novel bacteria isolated from coastal sediment.</title>
        <authorList>
            <person name="Liu X.-J."/>
            <person name="Du Z.-J."/>
        </authorList>
    </citation>
    <scope>NUCLEOTIDE SEQUENCE [LARGE SCALE GENOMIC DNA]</scope>
    <source>
        <strain evidence="8 9">SDUM461003</strain>
    </source>
</reference>
<dbReference type="Pfam" id="PF01145">
    <property type="entry name" value="Band_7"/>
    <property type="match status" value="1"/>
</dbReference>
<keyword evidence="8" id="KW-0645">Protease</keyword>
<dbReference type="Proteomes" id="UP001225316">
    <property type="component" value="Unassembled WGS sequence"/>
</dbReference>
<dbReference type="SMART" id="SM00244">
    <property type="entry name" value="PHB"/>
    <property type="match status" value="1"/>
</dbReference>
<dbReference type="Gene3D" id="3.30.479.30">
    <property type="entry name" value="Band 7 domain"/>
    <property type="match status" value="1"/>
</dbReference>
<evidence type="ECO:0000256" key="5">
    <source>
        <dbReference type="ARBA" id="ARBA00023136"/>
    </source>
</evidence>